<accession>F4Q3R4</accession>
<feature type="region of interest" description="Disordered" evidence="1">
    <location>
        <begin position="120"/>
        <end position="141"/>
    </location>
</feature>
<gene>
    <name evidence="2" type="ORF">DFA_07860</name>
</gene>
<dbReference type="InterPro" id="IPR043504">
    <property type="entry name" value="Peptidase_S1_PA_chymotrypsin"/>
</dbReference>
<organism evidence="2 3">
    <name type="scientific">Cavenderia fasciculata</name>
    <name type="common">Slime mold</name>
    <name type="synonym">Dictyostelium fasciculatum</name>
    <dbReference type="NCBI Taxonomy" id="261658"/>
    <lineage>
        <taxon>Eukaryota</taxon>
        <taxon>Amoebozoa</taxon>
        <taxon>Evosea</taxon>
        <taxon>Eumycetozoa</taxon>
        <taxon>Dictyostelia</taxon>
        <taxon>Acytosteliales</taxon>
        <taxon>Cavenderiaceae</taxon>
        <taxon>Cavenderia</taxon>
    </lineage>
</organism>
<dbReference type="InterPro" id="IPR009003">
    <property type="entry name" value="Peptidase_S1_PA"/>
</dbReference>
<evidence type="ECO:0000313" key="2">
    <source>
        <dbReference type="EMBL" id="EGG16880.1"/>
    </source>
</evidence>
<name>F4Q3R4_CACFS</name>
<dbReference type="Proteomes" id="UP000007797">
    <property type="component" value="Unassembled WGS sequence"/>
</dbReference>
<dbReference type="KEGG" id="dfa:DFA_07860"/>
<dbReference type="OMA" id="HIISARH"/>
<dbReference type="Gene3D" id="2.40.10.10">
    <property type="entry name" value="Trypsin-like serine proteases"/>
    <property type="match status" value="1"/>
</dbReference>
<proteinExistence type="predicted"/>
<keyword evidence="3" id="KW-1185">Reference proteome</keyword>
<evidence type="ECO:0008006" key="4">
    <source>
        <dbReference type="Google" id="ProtNLM"/>
    </source>
</evidence>
<dbReference type="GeneID" id="14868769"/>
<sequence length="508" mass="57435">MAAAETTTENTAQPPKGLRAWLGDLFTSKAVREELDDLKKRVGKNEEAIATNSETMMSLVRSVSDLAGHSDTLLTQTLQLQQKVGEFSARMAALELVTGLVNAQQPPPEGQHDIEIDFEHIPSPTNKLPSDLDFDNNTDAKNKNKNEVKRIRNDMIEITSLSRELKDIDKYLNPLPPPPIFYSLNDDHQLNHCTLYNNDLKREIESCSKNVGRIYSRYESEKKEDGVEWYCGSGFRASPNHIISARHVVKREHMINDRVYKLVNIFICFEIDCTIGKEVELEKLGLNQCSSSSSTTDGIYELVELDRQLVDSNYPDKLTSGSFIWNTVNDFTILQYKDKDNIPSSSSLTHYLVPSYPPNSQFETIYVVGYPSSIKMEKFKEDYPKDLNDQSLTEFYNRVKKQSGYFEQKVVSVATNGAILDDSLSTHMCPTLRGVSGGPISTNASGDSKFIGIHIGGSMSMKNNFSISVGHPAFVFLYFQHIANDAFIEQHQLHQYKEYYLSIKNKNM</sequence>
<protein>
    <recommendedName>
        <fullName evidence="4">Peptidase S1 domain-containing protein</fullName>
    </recommendedName>
</protein>
<dbReference type="EMBL" id="GL883021">
    <property type="protein sequence ID" value="EGG16880.1"/>
    <property type="molecule type" value="Genomic_DNA"/>
</dbReference>
<evidence type="ECO:0000313" key="3">
    <source>
        <dbReference type="Proteomes" id="UP000007797"/>
    </source>
</evidence>
<evidence type="ECO:0000256" key="1">
    <source>
        <dbReference type="SAM" id="MobiDB-lite"/>
    </source>
</evidence>
<dbReference type="AlphaFoldDB" id="F4Q3R4"/>
<dbReference type="RefSeq" id="XP_004355354.1">
    <property type="nucleotide sequence ID" value="XM_004355302.1"/>
</dbReference>
<reference evidence="3" key="1">
    <citation type="journal article" date="2011" name="Genome Res.">
        <title>Phylogeny-wide analysis of social amoeba genomes highlights ancient origins for complex intercellular communication.</title>
        <authorList>
            <person name="Heidel A.J."/>
            <person name="Lawal H.M."/>
            <person name="Felder M."/>
            <person name="Schilde C."/>
            <person name="Helps N.R."/>
            <person name="Tunggal B."/>
            <person name="Rivero F."/>
            <person name="John U."/>
            <person name="Schleicher M."/>
            <person name="Eichinger L."/>
            <person name="Platzer M."/>
            <person name="Noegel A.A."/>
            <person name="Schaap P."/>
            <person name="Gloeckner G."/>
        </authorList>
    </citation>
    <scope>NUCLEOTIDE SEQUENCE [LARGE SCALE GENOMIC DNA]</scope>
    <source>
        <strain evidence="3">SH3</strain>
    </source>
</reference>
<dbReference type="OrthoDB" id="2130667at2759"/>
<dbReference type="SUPFAM" id="SSF50494">
    <property type="entry name" value="Trypsin-like serine proteases"/>
    <property type="match status" value="1"/>
</dbReference>